<dbReference type="InterPro" id="IPR000182">
    <property type="entry name" value="GNAT_dom"/>
</dbReference>
<evidence type="ECO:0000259" key="1">
    <source>
        <dbReference type="PROSITE" id="PS51186"/>
    </source>
</evidence>
<dbReference type="Pfam" id="PF13673">
    <property type="entry name" value="Acetyltransf_10"/>
    <property type="match status" value="1"/>
</dbReference>
<proteinExistence type="predicted"/>
<evidence type="ECO:0000313" key="3">
    <source>
        <dbReference type="Proteomes" id="UP001180087"/>
    </source>
</evidence>
<dbReference type="Gene3D" id="3.40.630.30">
    <property type="match status" value="1"/>
</dbReference>
<keyword evidence="2" id="KW-0808">Transferase</keyword>
<name>A0ABY9KWH1_9BACI</name>
<dbReference type="CDD" id="cd04301">
    <property type="entry name" value="NAT_SF"/>
    <property type="match status" value="1"/>
</dbReference>
<dbReference type="GO" id="GO:0016746">
    <property type="term" value="F:acyltransferase activity"/>
    <property type="evidence" value="ECO:0007669"/>
    <property type="project" value="UniProtKB-KW"/>
</dbReference>
<sequence length="148" mass="17277">MKWNIKKFEEFTIDELYEVMKQRCDVFVVEQHCMDLDLDGLDRVAEHCFLRNEDGTVIAYCRLLPAGTKYSLPSIGRVLVAKEYRRQGYATKLMEKAISHIEREWKEEEIKVQAQAHLQDFYGSLGFNAVSEVYEDVGIPHIDMIRKG</sequence>
<dbReference type="EC" id="2.3.1.-" evidence="2"/>
<evidence type="ECO:0000313" key="2">
    <source>
        <dbReference type="EMBL" id="WLV25133.1"/>
    </source>
</evidence>
<feature type="domain" description="N-acetyltransferase" evidence="1">
    <location>
        <begin position="6"/>
        <end position="148"/>
    </location>
</feature>
<dbReference type="InterPro" id="IPR016181">
    <property type="entry name" value="Acyl_CoA_acyltransferase"/>
</dbReference>
<dbReference type="PROSITE" id="PS51186">
    <property type="entry name" value="GNAT"/>
    <property type="match status" value="1"/>
</dbReference>
<protein>
    <submittedName>
        <fullName evidence="2">GNAT family N-acetyltransferase</fullName>
        <ecNumber evidence="2">2.3.1.-</ecNumber>
    </submittedName>
</protein>
<keyword evidence="2" id="KW-0012">Acyltransferase</keyword>
<organism evidence="2 3">
    <name type="scientific">Aciduricibacillus chroicocephali</name>
    <dbReference type="NCBI Taxonomy" id="3054939"/>
    <lineage>
        <taxon>Bacteria</taxon>
        <taxon>Bacillati</taxon>
        <taxon>Bacillota</taxon>
        <taxon>Bacilli</taxon>
        <taxon>Bacillales</taxon>
        <taxon>Bacillaceae</taxon>
        <taxon>Aciduricibacillus</taxon>
    </lineage>
</organism>
<reference evidence="2" key="1">
    <citation type="submission" date="2023-06" db="EMBL/GenBank/DDBJ databases">
        <title>A Treasure from Seagulls: Isolation and Description of Aciduricobacillus qingdaonensis gen. nov., sp. nov., a Rare Obligately Uric Acid-utilizing Member in the Family Bacillaceae.</title>
        <authorList>
            <person name="Liu W."/>
            <person name="Wang B."/>
        </authorList>
    </citation>
    <scope>NUCLEOTIDE SEQUENCE</scope>
    <source>
        <strain evidence="2">44XB</strain>
    </source>
</reference>
<dbReference type="Proteomes" id="UP001180087">
    <property type="component" value="Chromosome"/>
</dbReference>
<dbReference type="EMBL" id="CP129113">
    <property type="protein sequence ID" value="WLV25133.1"/>
    <property type="molecule type" value="Genomic_DNA"/>
</dbReference>
<gene>
    <name evidence="2" type="ORF">QR721_02505</name>
</gene>
<keyword evidence="3" id="KW-1185">Reference proteome</keyword>
<dbReference type="SUPFAM" id="SSF55729">
    <property type="entry name" value="Acyl-CoA N-acyltransferases (Nat)"/>
    <property type="match status" value="1"/>
</dbReference>
<dbReference type="RefSeq" id="WP_348028871.1">
    <property type="nucleotide sequence ID" value="NZ_CP129113.1"/>
</dbReference>
<accession>A0ABY9KWH1</accession>